<dbReference type="SUPFAM" id="SSF48403">
    <property type="entry name" value="Ankyrin repeat"/>
    <property type="match status" value="1"/>
</dbReference>
<evidence type="ECO:0000256" key="2">
    <source>
        <dbReference type="ARBA" id="ARBA00023043"/>
    </source>
</evidence>
<evidence type="ECO:0000256" key="3">
    <source>
        <dbReference type="PROSITE-ProRule" id="PRU00023"/>
    </source>
</evidence>
<dbReference type="InterPro" id="IPR002110">
    <property type="entry name" value="Ankyrin_rpt"/>
</dbReference>
<dbReference type="PANTHER" id="PTHR24188:SF29">
    <property type="entry name" value="GH09064P"/>
    <property type="match status" value="1"/>
</dbReference>
<dbReference type="Pfam" id="PF12796">
    <property type="entry name" value="Ank_2"/>
    <property type="match status" value="1"/>
</dbReference>
<dbReference type="Proteomes" id="UP001210925">
    <property type="component" value="Unassembled WGS sequence"/>
</dbReference>
<dbReference type="Gene3D" id="1.25.40.20">
    <property type="entry name" value="Ankyrin repeat-containing domain"/>
    <property type="match status" value="2"/>
</dbReference>
<comment type="caution">
    <text evidence="4">The sequence shown here is derived from an EMBL/GenBank/DDBJ whole genome shotgun (WGS) entry which is preliminary data.</text>
</comment>
<dbReference type="PROSITE" id="PS50088">
    <property type="entry name" value="ANK_REPEAT"/>
    <property type="match status" value="1"/>
</dbReference>
<keyword evidence="5" id="KW-1185">Reference proteome</keyword>
<proteinExistence type="predicted"/>
<gene>
    <name evidence="4" type="ORF">HK103_001882</name>
</gene>
<organism evidence="4 5">
    <name type="scientific">Boothiomyces macroporosus</name>
    <dbReference type="NCBI Taxonomy" id="261099"/>
    <lineage>
        <taxon>Eukaryota</taxon>
        <taxon>Fungi</taxon>
        <taxon>Fungi incertae sedis</taxon>
        <taxon>Chytridiomycota</taxon>
        <taxon>Chytridiomycota incertae sedis</taxon>
        <taxon>Chytridiomycetes</taxon>
        <taxon>Rhizophydiales</taxon>
        <taxon>Terramycetaceae</taxon>
        <taxon>Boothiomyces</taxon>
    </lineage>
</organism>
<dbReference type="EMBL" id="JADGKB010000158">
    <property type="protein sequence ID" value="KAJ3252007.1"/>
    <property type="molecule type" value="Genomic_DNA"/>
</dbReference>
<dbReference type="AlphaFoldDB" id="A0AAD5Y4M7"/>
<evidence type="ECO:0008006" key="6">
    <source>
        <dbReference type="Google" id="ProtNLM"/>
    </source>
</evidence>
<accession>A0AAD5Y4M7</accession>
<keyword evidence="1" id="KW-0677">Repeat</keyword>
<dbReference type="Pfam" id="PF00023">
    <property type="entry name" value="Ank"/>
    <property type="match status" value="1"/>
</dbReference>
<reference evidence="4" key="1">
    <citation type="submission" date="2020-05" db="EMBL/GenBank/DDBJ databases">
        <title>Phylogenomic resolution of chytrid fungi.</title>
        <authorList>
            <person name="Stajich J.E."/>
            <person name="Amses K."/>
            <person name="Simmons R."/>
            <person name="Seto K."/>
            <person name="Myers J."/>
            <person name="Bonds A."/>
            <person name="Quandt C.A."/>
            <person name="Barry K."/>
            <person name="Liu P."/>
            <person name="Grigoriev I."/>
            <person name="Longcore J.E."/>
            <person name="James T.Y."/>
        </authorList>
    </citation>
    <scope>NUCLEOTIDE SEQUENCE</scope>
    <source>
        <strain evidence="4">PLAUS21</strain>
    </source>
</reference>
<name>A0AAD5Y4M7_9FUNG</name>
<sequence>MAINTNQLSKIPKLTFQAYKESESQAHPGCYQLDLAYLTLDSLYYLIERGHYSQLDLAFTKLSKSDMLGLLENMPVFDERIIIRLINLVGLSLVRNKKELFQSSIVNGSVKSVQLLNQEITTSDLILSIKYGNLEMFDYLLAKSEPSVELLLHATDLNKIQIVERLLPLVDPSFDSDLALRIACKKGYFDITKLLVSDSRVNIHSQANYALCWAARKGHLAIVKLLVEKGADPSDNDNFSLKHSCRNGHYEIVKLLLQDSRVDKHADNDYAIAWAQEKGFEQIVQLLL</sequence>
<dbReference type="SMART" id="SM00248">
    <property type="entry name" value="ANK"/>
    <property type="match status" value="4"/>
</dbReference>
<dbReference type="PANTHER" id="PTHR24188">
    <property type="entry name" value="ANKYRIN REPEAT PROTEIN"/>
    <property type="match status" value="1"/>
</dbReference>
<dbReference type="InterPro" id="IPR036770">
    <property type="entry name" value="Ankyrin_rpt-contain_sf"/>
</dbReference>
<feature type="repeat" description="ANK" evidence="3">
    <location>
        <begin position="206"/>
        <end position="238"/>
    </location>
</feature>
<evidence type="ECO:0000256" key="1">
    <source>
        <dbReference type="ARBA" id="ARBA00022737"/>
    </source>
</evidence>
<protein>
    <recommendedName>
        <fullName evidence="6">Ankyrin repeat protein</fullName>
    </recommendedName>
</protein>
<dbReference type="PROSITE" id="PS50297">
    <property type="entry name" value="ANK_REP_REGION"/>
    <property type="match status" value="1"/>
</dbReference>
<evidence type="ECO:0000313" key="4">
    <source>
        <dbReference type="EMBL" id="KAJ3252007.1"/>
    </source>
</evidence>
<evidence type="ECO:0000313" key="5">
    <source>
        <dbReference type="Proteomes" id="UP001210925"/>
    </source>
</evidence>
<keyword evidence="2 3" id="KW-0040">ANK repeat</keyword>